<name>A0ABM7GKD7_9GAMM</name>
<evidence type="ECO:0000313" key="2">
    <source>
        <dbReference type="EMBL" id="BBI51114.1"/>
    </source>
</evidence>
<dbReference type="Proteomes" id="UP000289555">
    <property type="component" value="Chromosome"/>
</dbReference>
<keyword evidence="3" id="KW-1185">Reference proteome</keyword>
<dbReference type="EMBL" id="AP019416">
    <property type="protein sequence ID" value="BBI51114.1"/>
    <property type="molecule type" value="Genomic_DNA"/>
</dbReference>
<evidence type="ECO:0000313" key="3">
    <source>
        <dbReference type="Proteomes" id="UP000289555"/>
    </source>
</evidence>
<reference evidence="3" key="1">
    <citation type="journal article" date="2019" name="Microbiol. Resour. Announc.">
        <title>Complete Genome Sequence of Halomonas olivaria, a Moderately Halophilic Bacterium Isolated from Olive Processing Effluents, Obtained by Nanopore Sequencing.</title>
        <authorList>
            <person name="Nagata S."/>
            <person name="Ii K.M."/>
            <person name="Tsukimi T."/>
            <person name="Miura M.C."/>
            <person name="Galipon J."/>
            <person name="Arakawa K."/>
        </authorList>
    </citation>
    <scope>NUCLEOTIDE SEQUENCE [LARGE SCALE GENOMIC DNA]</scope>
    <source>
        <strain evidence="3">TYRC17</strain>
    </source>
</reference>
<accession>A0ABM7GKD7</accession>
<protein>
    <submittedName>
        <fullName evidence="2">Uncharacterized protein</fullName>
    </submittedName>
</protein>
<proteinExistence type="predicted"/>
<organism evidence="2 3">
    <name type="scientific">Vreelandella olivaria</name>
    <dbReference type="NCBI Taxonomy" id="390919"/>
    <lineage>
        <taxon>Bacteria</taxon>
        <taxon>Pseudomonadati</taxon>
        <taxon>Pseudomonadota</taxon>
        <taxon>Gammaproteobacteria</taxon>
        <taxon>Oceanospirillales</taxon>
        <taxon>Halomonadaceae</taxon>
        <taxon>Vreelandella</taxon>
    </lineage>
</organism>
<feature type="region of interest" description="Disordered" evidence="1">
    <location>
        <begin position="1"/>
        <end position="20"/>
    </location>
</feature>
<sequence length="69" mass="7124">METHHSASLLHKLTGQAAKRQRDGAIARAMAAIGDRYAAIQCADPAHAAANITSVVPARCGNSMAPRGS</sequence>
<evidence type="ECO:0000256" key="1">
    <source>
        <dbReference type="SAM" id="MobiDB-lite"/>
    </source>
</evidence>
<gene>
    <name evidence="2" type="ORF">HORIV_35350</name>
</gene>